<feature type="domain" description="FAM234A/B beta-propeller" evidence="7">
    <location>
        <begin position="201"/>
        <end position="378"/>
    </location>
</feature>
<evidence type="ECO:0000256" key="3">
    <source>
        <dbReference type="ARBA" id="ARBA00022989"/>
    </source>
</evidence>
<dbReference type="EMBL" id="KK853239">
    <property type="protein sequence ID" value="KDR09496.1"/>
    <property type="molecule type" value="Genomic_DNA"/>
</dbReference>
<dbReference type="InParanoid" id="A0A067QXM0"/>
<keyword evidence="2 6" id="KW-0812">Transmembrane</keyword>
<feature type="region of interest" description="Disordered" evidence="5">
    <location>
        <begin position="1"/>
        <end position="27"/>
    </location>
</feature>
<dbReference type="Pfam" id="PF23727">
    <property type="entry name" value="Beta-prop_FAM234A_B"/>
    <property type="match status" value="1"/>
</dbReference>
<dbReference type="Proteomes" id="UP000027135">
    <property type="component" value="Unassembled WGS sequence"/>
</dbReference>
<dbReference type="InterPro" id="IPR028994">
    <property type="entry name" value="Integrin_alpha_N"/>
</dbReference>
<accession>A0A067QXM0</accession>
<evidence type="ECO:0000256" key="2">
    <source>
        <dbReference type="ARBA" id="ARBA00022692"/>
    </source>
</evidence>
<dbReference type="PANTHER" id="PTHR21419">
    <property type="match status" value="1"/>
</dbReference>
<evidence type="ECO:0000256" key="1">
    <source>
        <dbReference type="ARBA" id="ARBA00004167"/>
    </source>
</evidence>
<evidence type="ECO:0000256" key="6">
    <source>
        <dbReference type="SAM" id="Phobius"/>
    </source>
</evidence>
<evidence type="ECO:0000259" key="7">
    <source>
        <dbReference type="Pfam" id="PF23727"/>
    </source>
</evidence>
<comment type="subcellular location">
    <subcellularLocation>
        <location evidence="1">Membrane</location>
        <topology evidence="1">Single-pass membrane protein</topology>
    </subcellularLocation>
</comment>
<evidence type="ECO:0000313" key="8">
    <source>
        <dbReference type="EMBL" id="KDR09496.1"/>
    </source>
</evidence>
<proteinExistence type="predicted"/>
<evidence type="ECO:0000256" key="5">
    <source>
        <dbReference type="SAM" id="MobiDB-lite"/>
    </source>
</evidence>
<keyword evidence="4 6" id="KW-0472">Membrane</keyword>
<dbReference type="PANTHER" id="PTHR21419:SF29">
    <property type="entry name" value="LD24894P"/>
    <property type="match status" value="1"/>
</dbReference>
<dbReference type="OMA" id="MQMITET"/>
<feature type="transmembrane region" description="Helical" evidence="6">
    <location>
        <begin position="109"/>
        <end position="129"/>
    </location>
</feature>
<dbReference type="InterPro" id="IPR045232">
    <property type="entry name" value="FAM234"/>
</dbReference>
<dbReference type="GO" id="GO:0016020">
    <property type="term" value="C:membrane"/>
    <property type="evidence" value="ECO:0007669"/>
    <property type="project" value="UniProtKB-SubCell"/>
</dbReference>
<gene>
    <name evidence="8" type="ORF">L798_00836</name>
</gene>
<keyword evidence="9" id="KW-1185">Reference proteome</keyword>
<dbReference type="AlphaFoldDB" id="A0A067QXM0"/>
<dbReference type="eggNOG" id="ENOG502RYWG">
    <property type="taxonomic scope" value="Eukaryota"/>
</dbReference>
<dbReference type="FunCoup" id="A0A067QXM0">
    <property type="interactions" value="22"/>
</dbReference>
<sequence length="721" mass="79742">MSGGGVGQGAVYSPLPQSTSDTDSTEEELNNIIHHNENRKFVVINKDSIDKYNSKKMGEYRPLGHDGEGDVSTNGMLNHESTVGDDISVIKPDGSLPHHMEPMSPLRKVSFILSILLCGLTIVVFLWVLPCDCATCPSVPLKSGTKSWERTLRGLELKGGISVVAGVPGRGRNLVFLAQGDIINAAQTDQNLRDFPASRGGLVSLIGSTGEVAWYIRFLRTLHTMDCSLIDVTGDGAEDCIVVGTGKLLAAVDPIPGNIVWYLHNHQNSNRSAVDLEFPIVLPDLDGDGVRELVTACSFNDTSERPATLSDRNNFIIISGKMGRIIGEAVNLSSCAHIQDFSVDEKWNIVYTCQEANKEASTGIISVQELYANATHKQLNVSTYLQSPPLRQYQVMGVSSTVKKVNGRWLTLMNEGHCPNHCNVTVKVTDERRDNETVWNFQHDNTYGMVPAVLVFNNHSGTSTSGALVEPVSGFVLKFWTWTSTNSHMPSSMLKQSDTMSTMSSNPLFRYRLKRSVRYRHLGGERFIRSVITPLKQSVRNGSDIQVDFHQLKERVVLYTFNATDNHIVNASLNDVTQLCFRHGPSEEDQFCQPDLSFQEQSLLIADLDQDGSQELISYLTTYTTNNPEGSSVALDASKWHLQSRVRVVRLEAELPKLYEAVARQVMCDVKVMVLCVTIIMILVYACLTQHAASFILYATSMCLGAGQIKGLRVLNKILYF</sequence>
<organism evidence="8 9">
    <name type="scientific">Zootermopsis nevadensis</name>
    <name type="common">Dampwood termite</name>
    <dbReference type="NCBI Taxonomy" id="136037"/>
    <lineage>
        <taxon>Eukaryota</taxon>
        <taxon>Metazoa</taxon>
        <taxon>Ecdysozoa</taxon>
        <taxon>Arthropoda</taxon>
        <taxon>Hexapoda</taxon>
        <taxon>Insecta</taxon>
        <taxon>Pterygota</taxon>
        <taxon>Neoptera</taxon>
        <taxon>Polyneoptera</taxon>
        <taxon>Dictyoptera</taxon>
        <taxon>Blattodea</taxon>
        <taxon>Blattoidea</taxon>
        <taxon>Termitoidae</taxon>
        <taxon>Termopsidae</taxon>
        <taxon>Zootermopsis</taxon>
    </lineage>
</organism>
<evidence type="ECO:0000313" key="9">
    <source>
        <dbReference type="Proteomes" id="UP000027135"/>
    </source>
</evidence>
<name>A0A067QXM0_ZOONE</name>
<dbReference type="SUPFAM" id="SSF69318">
    <property type="entry name" value="Integrin alpha N-terminal domain"/>
    <property type="match status" value="1"/>
</dbReference>
<feature type="transmembrane region" description="Helical" evidence="6">
    <location>
        <begin position="670"/>
        <end position="688"/>
    </location>
</feature>
<evidence type="ECO:0000256" key="4">
    <source>
        <dbReference type="ARBA" id="ARBA00023136"/>
    </source>
</evidence>
<keyword evidence="3 6" id="KW-1133">Transmembrane helix</keyword>
<protein>
    <recommendedName>
        <fullName evidence="7">FAM234A/B beta-propeller domain-containing protein</fullName>
    </recommendedName>
</protein>
<reference evidence="8 9" key="1">
    <citation type="journal article" date="2014" name="Nat. Commun.">
        <title>Molecular traces of alternative social organization in a termite genome.</title>
        <authorList>
            <person name="Terrapon N."/>
            <person name="Li C."/>
            <person name="Robertson H.M."/>
            <person name="Ji L."/>
            <person name="Meng X."/>
            <person name="Booth W."/>
            <person name="Chen Z."/>
            <person name="Childers C.P."/>
            <person name="Glastad K.M."/>
            <person name="Gokhale K."/>
            <person name="Gowin J."/>
            <person name="Gronenberg W."/>
            <person name="Hermansen R.A."/>
            <person name="Hu H."/>
            <person name="Hunt B.G."/>
            <person name="Huylmans A.K."/>
            <person name="Khalil S.M."/>
            <person name="Mitchell R.D."/>
            <person name="Munoz-Torres M.C."/>
            <person name="Mustard J.A."/>
            <person name="Pan H."/>
            <person name="Reese J.T."/>
            <person name="Scharf M.E."/>
            <person name="Sun F."/>
            <person name="Vogel H."/>
            <person name="Xiao J."/>
            <person name="Yang W."/>
            <person name="Yang Z."/>
            <person name="Yang Z."/>
            <person name="Zhou J."/>
            <person name="Zhu J."/>
            <person name="Brent C.S."/>
            <person name="Elsik C.G."/>
            <person name="Goodisman M.A."/>
            <person name="Liberles D.A."/>
            <person name="Roe R.M."/>
            <person name="Vargo E.L."/>
            <person name="Vilcinskas A."/>
            <person name="Wang J."/>
            <person name="Bornberg-Bauer E."/>
            <person name="Korb J."/>
            <person name="Zhang G."/>
            <person name="Liebig J."/>
        </authorList>
    </citation>
    <scope>NUCLEOTIDE SEQUENCE [LARGE SCALE GENOMIC DNA]</scope>
    <source>
        <tissue evidence="8">Whole organism</tissue>
    </source>
</reference>
<dbReference type="OrthoDB" id="6364780at2759"/>
<dbReference type="InterPro" id="IPR055409">
    <property type="entry name" value="Beta-prop_FAM234A_B"/>
</dbReference>